<evidence type="ECO:0000313" key="3">
    <source>
        <dbReference type="Proteomes" id="UP000008022"/>
    </source>
</evidence>
<sequence length="519" mass="54549">MNSAPPSLPPGRFPLLFKLDPFCLLAQVFDLVSERGVSLSPAGVANSGHGQGGEVVPQPVGRRRRREEGAGERTWEDGRGAAPAGQEAVELRQVVEGLDGGGGGSGGGGGRECGDREGGRGGVAQVDVQRHRAGAEQARHRGRRGDRGCGGRGRGGGTGGRRGRPPHQPGTTHLVGVRLRRRPGSPWPRRRRGQDPDSLPRILGEEGAASAQGAGEAAGAGARLPGEAAGGGDAAEHAGARPRAGRRPRRALVARRRAAAAAPPPPPSRPAALFPARAVYGRHEERAWRGGVQPPPVGEHRVVVVRVRPEPQDRGDGHRAAQVEVVVGQDEPSRGRRRRRRGVVRQLGVVAAPPVPPAPRRAAADIGAERAPLPGVRLVPAREAQAGDGAEHAAACAHAGDADEERLRRRRLRRVAQLPRLHVEHAIVGGEGAVPERAEAAAGAGRRRRHRRRRAEEGAAERGDPGGEGEPERRGHAALVQPCPGGVQLQDRRAQPLRPLVGAGRREGPRPLLAEEVVI</sequence>
<feature type="compositionally biased region" description="Low complexity" evidence="1">
    <location>
        <begin position="205"/>
        <end position="227"/>
    </location>
</feature>
<dbReference type="HOGENOM" id="CLU_525201_0_0_1"/>
<feature type="region of interest" description="Disordered" evidence="1">
    <location>
        <begin position="434"/>
        <end position="519"/>
    </location>
</feature>
<keyword evidence="3" id="KW-1185">Reference proteome</keyword>
<dbReference type="EnsemblPlants" id="ORUFI01G06330.1">
    <property type="protein sequence ID" value="ORUFI01G06330.1"/>
    <property type="gene ID" value="ORUFI01G06330"/>
</dbReference>
<feature type="compositionally biased region" description="Gly residues" evidence="1">
    <location>
        <begin position="150"/>
        <end position="160"/>
    </location>
</feature>
<dbReference type="OMA" id="CRCEREG"/>
<accession>A0A0E0MSH3</accession>
<feature type="compositionally biased region" description="Gly residues" evidence="1">
    <location>
        <begin position="98"/>
        <end position="111"/>
    </location>
</feature>
<feature type="compositionally biased region" description="Basic and acidic residues" evidence="1">
    <location>
        <begin position="128"/>
        <end position="149"/>
    </location>
</feature>
<feature type="region of interest" description="Disordered" evidence="1">
    <location>
        <begin position="42"/>
        <end position="86"/>
    </location>
</feature>
<feature type="region of interest" description="Disordered" evidence="1">
    <location>
        <begin position="98"/>
        <end position="277"/>
    </location>
</feature>
<proteinExistence type="predicted"/>
<name>A0A0E0MSH3_ORYRU</name>
<evidence type="ECO:0000313" key="2">
    <source>
        <dbReference type="EnsemblPlants" id="ORUFI01G06330.1"/>
    </source>
</evidence>
<reference evidence="3" key="1">
    <citation type="submission" date="2013-06" db="EMBL/GenBank/DDBJ databases">
        <authorList>
            <person name="Zhao Q."/>
        </authorList>
    </citation>
    <scope>NUCLEOTIDE SEQUENCE</scope>
    <source>
        <strain evidence="3">cv. W1943</strain>
    </source>
</reference>
<dbReference type="Gramene" id="ORUFI01G06330.1">
    <property type="protein sequence ID" value="ORUFI01G06330.1"/>
    <property type="gene ID" value="ORUFI01G06330"/>
</dbReference>
<feature type="compositionally biased region" description="Basic and acidic residues" evidence="1">
    <location>
        <begin position="66"/>
        <end position="79"/>
    </location>
</feature>
<evidence type="ECO:0000256" key="1">
    <source>
        <dbReference type="SAM" id="MobiDB-lite"/>
    </source>
</evidence>
<feature type="compositionally biased region" description="Basic residues" evidence="1">
    <location>
        <begin position="243"/>
        <end position="258"/>
    </location>
</feature>
<feature type="compositionally biased region" description="Basic and acidic residues" evidence="1">
    <location>
        <begin position="454"/>
        <end position="475"/>
    </location>
</feature>
<protein>
    <submittedName>
        <fullName evidence="2">Uncharacterized protein</fullName>
    </submittedName>
</protein>
<feature type="compositionally biased region" description="Basic residues" evidence="1">
    <location>
        <begin position="178"/>
        <end position="192"/>
    </location>
</feature>
<dbReference type="AlphaFoldDB" id="A0A0E0MSH3"/>
<reference evidence="2" key="2">
    <citation type="submission" date="2015-06" db="UniProtKB">
        <authorList>
            <consortium name="EnsemblPlants"/>
        </authorList>
    </citation>
    <scope>IDENTIFICATION</scope>
</reference>
<dbReference type="Proteomes" id="UP000008022">
    <property type="component" value="Unassembled WGS sequence"/>
</dbReference>
<organism evidence="2 3">
    <name type="scientific">Oryza rufipogon</name>
    <name type="common">Brownbeard rice</name>
    <name type="synonym">Asian wild rice</name>
    <dbReference type="NCBI Taxonomy" id="4529"/>
    <lineage>
        <taxon>Eukaryota</taxon>
        <taxon>Viridiplantae</taxon>
        <taxon>Streptophyta</taxon>
        <taxon>Embryophyta</taxon>
        <taxon>Tracheophyta</taxon>
        <taxon>Spermatophyta</taxon>
        <taxon>Magnoliopsida</taxon>
        <taxon>Liliopsida</taxon>
        <taxon>Poales</taxon>
        <taxon>Poaceae</taxon>
        <taxon>BOP clade</taxon>
        <taxon>Oryzoideae</taxon>
        <taxon>Oryzeae</taxon>
        <taxon>Oryzinae</taxon>
        <taxon>Oryza</taxon>
    </lineage>
</organism>